<dbReference type="PANTHER" id="PTHR43395:SF8">
    <property type="entry name" value="HISTIDINE KINASE"/>
    <property type="match status" value="1"/>
</dbReference>
<feature type="domain" description="CheW-like" evidence="4">
    <location>
        <begin position="266"/>
        <end position="407"/>
    </location>
</feature>
<evidence type="ECO:0000256" key="1">
    <source>
        <dbReference type="ARBA" id="ARBA00000085"/>
    </source>
</evidence>
<accession>A0ABU0WPE9</accession>
<reference evidence="5 6" key="1">
    <citation type="submission" date="2023-06" db="EMBL/GenBank/DDBJ databases">
        <title>Azospirillum isscasensis sp.nov, a bacterium isolated from rhizosphere soil of rice.</title>
        <authorList>
            <person name="Wang H."/>
        </authorList>
    </citation>
    <scope>NUCLEOTIDE SEQUENCE [LARGE SCALE GENOMIC DNA]</scope>
    <source>
        <strain evidence="5 6">C340-1</strain>
    </source>
</reference>
<dbReference type="PROSITE" id="PS50851">
    <property type="entry name" value="CHEW"/>
    <property type="match status" value="1"/>
</dbReference>
<comment type="caution">
    <text evidence="5">The sequence shown here is derived from an EMBL/GenBank/DDBJ whole genome shotgun (WGS) entry which is preliminary data.</text>
</comment>
<evidence type="ECO:0000313" key="6">
    <source>
        <dbReference type="Proteomes" id="UP001227317"/>
    </source>
</evidence>
<sequence length="432" mass="45467">APPAGAAPVRAADTVVRVPAAAIDGFMDLIGELRLGLTSLGLLLDDGPAGRQRTTVEAMRRLDRAVRSLYDGALSLRVVPIGTLFSRLMRPIRDTAVLVGKEVALTTAGEDVQVDKAMIEMLVDPLTHIVRNSVDHGIEPPDRRAAAGKPREGTIRIRARQTSSLAVIEVEDDGGGIDVARVRAKAVARGLAGEAEVAAMDDDEAVQLILLPGFSTRDEVTATSGRGVGMDIVLTAIKKLGGRLSIASRPGAGTRMTIEFPISAAMQRVLSTELCGQTIAVQERAVQEILQVPPGGLQRLGPRLAISLRGQFLPVVDLARLLGLRTDGGTPETAGESAGGAVVLVLDSGEARLGLLVERLAVRREVFFKRLHPLIERNPLIAGTAVIGAGTVMFALDTQALFAAAQRADAAARAAASRQEAARQEEPACFAE</sequence>
<keyword evidence="6" id="KW-1185">Reference proteome</keyword>
<dbReference type="Gene3D" id="3.30.565.10">
    <property type="entry name" value="Histidine kinase-like ATPase, C-terminal domain"/>
    <property type="match status" value="1"/>
</dbReference>
<dbReference type="InterPro" id="IPR004358">
    <property type="entry name" value="Sig_transdc_His_kin-like_C"/>
</dbReference>
<dbReference type="EC" id="2.7.13.3" evidence="2"/>
<comment type="catalytic activity">
    <reaction evidence="1">
        <text>ATP + protein L-histidine = ADP + protein N-phospho-L-histidine.</text>
        <dbReference type="EC" id="2.7.13.3"/>
    </reaction>
</comment>
<evidence type="ECO:0000259" key="4">
    <source>
        <dbReference type="PROSITE" id="PS50851"/>
    </source>
</evidence>
<proteinExistence type="predicted"/>
<dbReference type="InterPro" id="IPR036890">
    <property type="entry name" value="HATPase_C_sf"/>
</dbReference>
<dbReference type="SMART" id="SM00387">
    <property type="entry name" value="HATPase_c"/>
    <property type="match status" value="1"/>
</dbReference>
<dbReference type="InterPro" id="IPR051315">
    <property type="entry name" value="Bact_Chemotaxis_CheA"/>
</dbReference>
<dbReference type="PANTHER" id="PTHR43395">
    <property type="entry name" value="SENSOR HISTIDINE KINASE CHEA"/>
    <property type="match status" value="1"/>
</dbReference>
<name>A0ABU0WPE9_9PROT</name>
<feature type="non-terminal residue" evidence="5">
    <location>
        <position position="1"/>
    </location>
</feature>
<gene>
    <name evidence="5" type="ORF">QSG27_25495</name>
</gene>
<dbReference type="InterPro" id="IPR004105">
    <property type="entry name" value="CheA-like_dim"/>
</dbReference>
<dbReference type="Proteomes" id="UP001227317">
    <property type="component" value="Unassembled WGS sequence"/>
</dbReference>
<dbReference type="InterPro" id="IPR036061">
    <property type="entry name" value="CheW-like_dom_sf"/>
</dbReference>
<dbReference type="EMBL" id="JAUJFI010000198">
    <property type="protein sequence ID" value="MDQ2106076.1"/>
    <property type="molecule type" value="Genomic_DNA"/>
</dbReference>
<dbReference type="InterPro" id="IPR005467">
    <property type="entry name" value="His_kinase_dom"/>
</dbReference>
<feature type="domain" description="Histidine kinase" evidence="3">
    <location>
        <begin position="28"/>
        <end position="264"/>
    </location>
</feature>
<dbReference type="Pfam" id="PF01584">
    <property type="entry name" value="CheW"/>
    <property type="match status" value="1"/>
</dbReference>
<dbReference type="Gene3D" id="2.40.50.180">
    <property type="entry name" value="CheA-289, Domain 4"/>
    <property type="match status" value="1"/>
</dbReference>
<evidence type="ECO:0000256" key="2">
    <source>
        <dbReference type="ARBA" id="ARBA00012438"/>
    </source>
</evidence>
<protein>
    <recommendedName>
        <fullName evidence="2">histidine kinase</fullName>
        <ecNumber evidence="2">2.7.13.3</ecNumber>
    </recommendedName>
</protein>
<dbReference type="SUPFAM" id="SSF55874">
    <property type="entry name" value="ATPase domain of HSP90 chaperone/DNA topoisomerase II/histidine kinase"/>
    <property type="match status" value="1"/>
</dbReference>
<dbReference type="InterPro" id="IPR003594">
    <property type="entry name" value="HATPase_dom"/>
</dbReference>
<dbReference type="PRINTS" id="PR00344">
    <property type="entry name" value="BCTRLSENSOR"/>
</dbReference>
<dbReference type="SUPFAM" id="SSF50341">
    <property type="entry name" value="CheW-like"/>
    <property type="match status" value="1"/>
</dbReference>
<organism evidence="5 6">
    <name type="scientific">Azospirillum isscasi</name>
    <dbReference type="NCBI Taxonomy" id="3053926"/>
    <lineage>
        <taxon>Bacteria</taxon>
        <taxon>Pseudomonadati</taxon>
        <taxon>Pseudomonadota</taxon>
        <taxon>Alphaproteobacteria</taxon>
        <taxon>Rhodospirillales</taxon>
        <taxon>Azospirillaceae</taxon>
        <taxon>Azospirillum</taxon>
    </lineage>
</organism>
<evidence type="ECO:0000313" key="5">
    <source>
        <dbReference type="EMBL" id="MDQ2106076.1"/>
    </source>
</evidence>
<dbReference type="RefSeq" id="WP_306711128.1">
    <property type="nucleotide sequence ID" value="NZ_JAUJFI010000198.1"/>
</dbReference>
<dbReference type="InterPro" id="IPR002545">
    <property type="entry name" value="CheW-lke_dom"/>
</dbReference>
<dbReference type="SMART" id="SM01231">
    <property type="entry name" value="H-kinase_dim"/>
    <property type="match status" value="1"/>
</dbReference>
<dbReference type="PROSITE" id="PS50109">
    <property type="entry name" value="HIS_KIN"/>
    <property type="match status" value="1"/>
</dbReference>
<evidence type="ECO:0000259" key="3">
    <source>
        <dbReference type="PROSITE" id="PS50109"/>
    </source>
</evidence>
<dbReference type="SMART" id="SM00260">
    <property type="entry name" value="CheW"/>
    <property type="match status" value="1"/>
</dbReference>
<dbReference type="Pfam" id="PF02518">
    <property type="entry name" value="HATPase_c"/>
    <property type="match status" value="1"/>
</dbReference>